<dbReference type="Gene3D" id="3.40.50.10320">
    <property type="entry name" value="LmbE-like"/>
    <property type="match status" value="1"/>
</dbReference>
<evidence type="ECO:0000313" key="2">
    <source>
        <dbReference type="Proteomes" id="UP000244178"/>
    </source>
</evidence>
<dbReference type="Pfam" id="PF02585">
    <property type="entry name" value="PIG-L"/>
    <property type="match status" value="1"/>
</dbReference>
<dbReference type="Proteomes" id="UP000244178">
    <property type="component" value="Unassembled WGS sequence"/>
</dbReference>
<protein>
    <recommendedName>
        <fullName evidence="3">PIG-L family deacetylase</fullName>
    </recommendedName>
</protein>
<reference evidence="1 2" key="1">
    <citation type="submission" date="2018-03" db="EMBL/GenBank/DDBJ databases">
        <title>Draft genome sequence of the plant growth promoting rhizobacterium Pseudomonas protegens strain BNJ-SS-45 isolated from wheat (Triticum aestivum) rhizosphere.</title>
        <authorList>
            <person name="Bajpai A."/>
            <person name="Shende K."/>
            <person name="Meena N."/>
            <person name="Upadhyayula S.R."/>
            <person name="Suravajhala P."/>
            <person name="Medicherla K.M."/>
            <person name="Johri B.N."/>
        </authorList>
    </citation>
    <scope>NUCLEOTIDE SEQUENCE [LARGE SCALE GENOMIC DNA]</scope>
    <source>
        <strain evidence="1 2">BNJ-SS-45</strain>
    </source>
</reference>
<dbReference type="InterPro" id="IPR024078">
    <property type="entry name" value="LmbE-like_dom_sf"/>
</dbReference>
<evidence type="ECO:0000313" key="1">
    <source>
        <dbReference type="EMBL" id="PUA43233.1"/>
    </source>
</evidence>
<gene>
    <name evidence="1" type="ORF">C5U62_21590</name>
</gene>
<comment type="caution">
    <text evidence="1">The sequence shown here is derived from an EMBL/GenBank/DDBJ whole genome shotgun (WGS) entry which is preliminary data.</text>
</comment>
<dbReference type="InterPro" id="IPR003737">
    <property type="entry name" value="GlcNAc_PI_deacetylase-related"/>
</dbReference>
<dbReference type="AlphaFoldDB" id="A0A2T6GGF2"/>
<evidence type="ECO:0008006" key="3">
    <source>
        <dbReference type="Google" id="ProtNLM"/>
    </source>
</evidence>
<sequence>MPAAPSMPAEAPRGRVVVLSLHPDDAVWSLGSGLEPWAGGREIVLLSLFAGDAAPAIARAHAGEQRWRCFSSPGQRRQEDQRAAAVLGYTCSSLGAQDAALRLDGHGEFVHASPQSLFLQPDPASWPEPDPGLLQRLRGCLRPQDVLCAPLAIGAHVDHCLTHRLARTLDNRLFFYSDFPYVEQCSAQLEQAHVQALGLRLRARDIACSWSRWREAALCYRSQVLMLFGSQGRFLDALQRHSRAQGESAFCRIWSTRAM</sequence>
<proteinExistence type="predicted"/>
<accession>A0A2T6GGF2</accession>
<name>A0A2T6GGF2_9PSED</name>
<dbReference type="SUPFAM" id="SSF102588">
    <property type="entry name" value="LmbE-like"/>
    <property type="match status" value="1"/>
</dbReference>
<dbReference type="EMBL" id="PYJM01000005">
    <property type="protein sequence ID" value="PUA43233.1"/>
    <property type="molecule type" value="Genomic_DNA"/>
</dbReference>
<organism evidence="1 2">
    <name type="scientific">Pseudomonas protegens</name>
    <dbReference type="NCBI Taxonomy" id="380021"/>
    <lineage>
        <taxon>Bacteria</taxon>
        <taxon>Pseudomonadati</taxon>
        <taxon>Pseudomonadota</taxon>
        <taxon>Gammaproteobacteria</taxon>
        <taxon>Pseudomonadales</taxon>
        <taxon>Pseudomonadaceae</taxon>
        <taxon>Pseudomonas</taxon>
    </lineage>
</organism>